<feature type="region of interest" description="Disordered" evidence="2">
    <location>
        <begin position="226"/>
        <end position="260"/>
    </location>
</feature>
<dbReference type="AlphaFoldDB" id="A0A7S2RQE4"/>
<evidence type="ECO:0000256" key="1">
    <source>
        <dbReference type="SAM" id="Coils"/>
    </source>
</evidence>
<name>A0A7S2RQE4_9STRA</name>
<reference evidence="3" key="1">
    <citation type="submission" date="2021-01" db="EMBL/GenBank/DDBJ databases">
        <authorList>
            <person name="Corre E."/>
            <person name="Pelletier E."/>
            <person name="Niang G."/>
            <person name="Scheremetjew M."/>
            <person name="Finn R."/>
            <person name="Kale V."/>
            <person name="Holt S."/>
            <person name="Cochrane G."/>
            <person name="Meng A."/>
            <person name="Brown T."/>
            <person name="Cohen L."/>
        </authorList>
    </citation>
    <scope>NUCLEOTIDE SEQUENCE</scope>
    <source>
        <strain evidence="3">CCMP1243</strain>
    </source>
</reference>
<accession>A0A7S2RQE4</accession>
<keyword evidence="1" id="KW-0175">Coiled coil</keyword>
<feature type="coiled-coil region" evidence="1">
    <location>
        <begin position="12"/>
        <end position="127"/>
    </location>
</feature>
<sequence length="260" mass="31204">MARLEEKDKVVAVLMEKRRKEAEKRNQEQKQKAIARLKKVRDANVHIQAEKQRRYDERQTQAFQRLLHREEEEKERLEAERQAREAKERKRQEAYKTFAKIRKDRAARIMQEMRRKEERNAELVQRQELEHRRLVNSREVEEWEVRDNLERFHRVEEEIRRCQAAVYSAEDKRVAAIKESQDQIVRKRIMAAHHAAISKHFVREKLEQMRATQNFKGIKKLTDFAASSRLEKDTTDGGGGSKQPKKVQRNQPREAHHDGE</sequence>
<organism evidence="3">
    <name type="scientific">Rhizochromulina marina</name>
    <dbReference type="NCBI Taxonomy" id="1034831"/>
    <lineage>
        <taxon>Eukaryota</taxon>
        <taxon>Sar</taxon>
        <taxon>Stramenopiles</taxon>
        <taxon>Ochrophyta</taxon>
        <taxon>Dictyochophyceae</taxon>
        <taxon>Rhizochromulinales</taxon>
        <taxon>Rhizochromulina</taxon>
    </lineage>
</organism>
<evidence type="ECO:0000313" key="3">
    <source>
        <dbReference type="EMBL" id="CAD9677618.1"/>
    </source>
</evidence>
<feature type="compositionally biased region" description="Basic and acidic residues" evidence="2">
    <location>
        <begin position="251"/>
        <end position="260"/>
    </location>
</feature>
<protein>
    <submittedName>
        <fullName evidence="3">Uncharacterized protein</fullName>
    </submittedName>
</protein>
<gene>
    <name evidence="3" type="ORF">RMAR1173_LOCUS6867</name>
</gene>
<evidence type="ECO:0000256" key="2">
    <source>
        <dbReference type="SAM" id="MobiDB-lite"/>
    </source>
</evidence>
<proteinExistence type="predicted"/>
<dbReference type="EMBL" id="HBHJ01010534">
    <property type="protein sequence ID" value="CAD9677618.1"/>
    <property type="molecule type" value="Transcribed_RNA"/>
</dbReference>